<dbReference type="InParanoid" id="A0A0V1C1E4"/>
<organism evidence="1 2">
    <name type="scientific">Trichinella spiralis</name>
    <name type="common">Trichina worm</name>
    <dbReference type="NCBI Taxonomy" id="6334"/>
    <lineage>
        <taxon>Eukaryota</taxon>
        <taxon>Metazoa</taxon>
        <taxon>Ecdysozoa</taxon>
        <taxon>Nematoda</taxon>
        <taxon>Enoplea</taxon>
        <taxon>Dorylaimia</taxon>
        <taxon>Trichinellida</taxon>
        <taxon>Trichinellidae</taxon>
        <taxon>Trichinella</taxon>
    </lineage>
</organism>
<accession>A0A0V1C1E4</accession>
<dbReference type="EMBL" id="JYDH01000002">
    <property type="protein sequence ID" value="KRY43062.1"/>
    <property type="molecule type" value="Genomic_DNA"/>
</dbReference>
<name>A0A0V1C1E4_TRISP</name>
<keyword evidence="2" id="KW-1185">Reference proteome</keyword>
<evidence type="ECO:0000313" key="1">
    <source>
        <dbReference type="EMBL" id="KRY43062.1"/>
    </source>
</evidence>
<gene>
    <name evidence="1" type="ORF">T01_11072</name>
</gene>
<reference evidence="1 2" key="1">
    <citation type="submission" date="2015-01" db="EMBL/GenBank/DDBJ databases">
        <title>Evolution of Trichinella species and genotypes.</title>
        <authorList>
            <person name="Korhonen P.K."/>
            <person name="Edoardo P."/>
            <person name="Giuseppe L.R."/>
            <person name="Gasser R.B."/>
        </authorList>
    </citation>
    <scope>NUCLEOTIDE SEQUENCE [LARGE SCALE GENOMIC DNA]</scope>
    <source>
        <strain evidence="1">ISS3</strain>
    </source>
</reference>
<protein>
    <submittedName>
        <fullName evidence="1">Uncharacterized protein</fullName>
    </submittedName>
</protein>
<sequence>MKFKTVQFIFIFGVAFEFSALRSRVIRIISILFLVMAQYPELHLVPNHCGIWSNSVPKRNRYDFHDKSFVQLIYLQDKLNAVPRRNRAS</sequence>
<proteinExistence type="predicted"/>
<evidence type="ECO:0000313" key="2">
    <source>
        <dbReference type="Proteomes" id="UP000054776"/>
    </source>
</evidence>
<dbReference type="AlphaFoldDB" id="A0A0V1C1E4"/>
<comment type="caution">
    <text evidence="1">The sequence shown here is derived from an EMBL/GenBank/DDBJ whole genome shotgun (WGS) entry which is preliminary data.</text>
</comment>
<dbReference type="Proteomes" id="UP000054776">
    <property type="component" value="Unassembled WGS sequence"/>
</dbReference>